<dbReference type="Gramene" id="Solyc08g079060.3.1">
    <property type="protein sequence ID" value="Solyc08g079060.3.1"/>
    <property type="gene ID" value="Solyc08g079060.3"/>
</dbReference>
<dbReference type="CDD" id="cd01627">
    <property type="entry name" value="HAD_TPP"/>
    <property type="match status" value="1"/>
</dbReference>
<evidence type="ECO:0000256" key="9">
    <source>
        <dbReference type="ARBA" id="ARBA00025274"/>
    </source>
</evidence>
<dbReference type="SUPFAM" id="SSF51569">
    <property type="entry name" value="Aldolase"/>
    <property type="match status" value="1"/>
</dbReference>
<dbReference type="PaxDb" id="4081-Solyc08g079060.2.1"/>
<dbReference type="InterPro" id="IPR003337">
    <property type="entry name" value="Trehalose_PPase"/>
</dbReference>
<dbReference type="GO" id="GO:0004805">
    <property type="term" value="F:trehalose-phosphatase activity"/>
    <property type="evidence" value="ECO:0000318"/>
    <property type="project" value="GO_Central"/>
</dbReference>
<dbReference type="OMA" id="ENDAVCC"/>
<dbReference type="GO" id="GO:0005992">
    <property type="term" value="P:trehalose biosynthetic process"/>
    <property type="evidence" value="ECO:0000318"/>
    <property type="project" value="GO_Central"/>
</dbReference>
<dbReference type="EnsemblPlants" id="Solyc08g079060.3.1">
    <property type="protein sequence ID" value="Solyc08g079060.3.1"/>
    <property type="gene ID" value="Solyc08g079060.3"/>
</dbReference>
<dbReference type="Pfam" id="PF00923">
    <property type="entry name" value="TAL_FSA"/>
    <property type="match status" value="2"/>
</dbReference>
<reference evidence="11" key="1">
    <citation type="journal article" date="2012" name="Nature">
        <title>The tomato genome sequence provides insights into fleshy fruit evolution.</title>
        <authorList>
            <consortium name="Tomato Genome Consortium"/>
        </authorList>
    </citation>
    <scope>NUCLEOTIDE SEQUENCE [LARGE SCALE GENOMIC DNA]</scope>
    <source>
        <strain evidence="11">cv. Heinz 1706</strain>
    </source>
</reference>
<evidence type="ECO:0000256" key="8">
    <source>
        <dbReference type="ARBA" id="ARBA00023270"/>
    </source>
</evidence>
<evidence type="ECO:0000256" key="3">
    <source>
        <dbReference type="ARBA" id="ARBA00005199"/>
    </source>
</evidence>
<dbReference type="Pfam" id="PF02358">
    <property type="entry name" value="Trehalose_PPase"/>
    <property type="match status" value="1"/>
</dbReference>
<organism evidence="11">
    <name type="scientific">Solanum lycopersicum</name>
    <name type="common">Tomato</name>
    <name type="synonym">Lycopersicon esculentum</name>
    <dbReference type="NCBI Taxonomy" id="4081"/>
    <lineage>
        <taxon>Eukaryota</taxon>
        <taxon>Viridiplantae</taxon>
        <taxon>Streptophyta</taxon>
        <taxon>Embryophyta</taxon>
        <taxon>Tracheophyta</taxon>
        <taxon>Spermatophyta</taxon>
        <taxon>Magnoliopsida</taxon>
        <taxon>eudicotyledons</taxon>
        <taxon>Gunneridae</taxon>
        <taxon>Pentapetalae</taxon>
        <taxon>asterids</taxon>
        <taxon>lamiids</taxon>
        <taxon>Solanales</taxon>
        <taxon>Solanaceae</taxon>
        <taxon>Solanoideae</taxon>
        <taxon>Solaneae</taxon>
        <taxon>Solanum</taxon>
        <taxon>Solanum subgen. Lycopersicon</taxon>
    </lineage>
</organism>
<evidence type="ECO:0000256" key="10">
    <source>
        <dbReference type="ARBA" id="ARBA00030356"/>
    </source>
</evidence>
<dbReference type="EC" id="3.1.3.12" evidence="5"/>
<protein>
    <recommendedName>
        <fullName evidence="5">trehalose-phosphatase</fullName>
        <ecNumber evidence="5">3.1.3.12</ecNumber>
    </recommendedName>
    <alternativeName>
        <fullName evidence="10">Trehalose 6-phosphate phosphatase</fullName>
    </alternativeName>
</protein>
<dbReference type="Gene3D" id="3.20.20.70">
    <property type="entry name" value="Aldolase class I"/>
    <property type="match status" value="2"/>
</dbReference>
<comment type="catalytic activity">
    <reaction evidence="1">
        <text>alpha,alpha-trehalose 6-phosphate + H2O = alpha,alpha-trehalose + phosphate</text>
        <dbReference type="Rhea" id="RHEA:23420"/>
        <dbReference type="ChEBI" id="CHEBI:15377"/>
        <dbReference type="ChEBI" id="CHEBI:16551"/>
        <dbReference type="ChEBI" id="CHEBI:43474"/>
        <dbReference type="ChEBI" id="CHEBI:58429"/>
        <dbReference type="EC" id="3.1.3.12"/>
    </reaction>
</comment>
<evidence type="ECO:0000256" key="5">
    <source>
        <dbReference type="ARBA" id="ARBA00013086"/>
    </source>
</evidence>
<dbReference type="NCBIfam" id="TIGR00685">
    <property type="entry name" value="T6PP"/>
    <property type="match status" value="1"/>
</dbReference>
<dbReference type="STRING" id="4081.A0A3Q7HV25"/>
<reference evidence="11" key="2">
    <citation type="submission" date="2019-01" db="UniProtKB">
        <authorList>
            <consortium name="EnsemblPlants"/>
        </authorList>
    </citation>
    <scope>IDENTIFICATION</scope>
    <source>
        <strain evidence="11">cv. Heinz 1706</strain>
    </source>
</reference>
<dbReference type="PANTHER" id="PTHR43768:SF17">
    <property type="entry name" value="TREHALOSE-PHOSPHATE PHOSPHATASE F-RELATED"/>
    <property type="match status" value="1"/>
</dbReference>
<dbReference type="Proteomes" id="UP000004994">
    <property type="component" value="Chromosome 8"/>
</dbReference>
<evidence type="ECO:0000256" key="6">
    <source>
        <dbReference type="ARBA" id="ARBA00022801"/>
    </source>
</evidence>
<accession>A0A3Q7HV25</accession>
<dbReference type="FunFam" id="3.40.50.1000:FF:000073">
    <property type="entry name" value="Trehalose 6-phosphate phosphatase"/>
    <property type="match status" value="1"/>
</dbReference>
<proteinExistence type="inferred from homology"/>
<dbReference type="FunFam" id="3.30.70.1020:FF:000004">
    <property type="entry name" value="Trehalose 6-phosphate phosphatase"/>
    <property type="match status" value="1"/>
</dbReference>
<dbReference type="Gene3D" id="3.30.70.1020">
    <property type="entry name" value="Trehalose-6-phosphate phosphatase related protein, domain 2"/>
    <property type="match status" value="1"/>
</dbReference>
<name>A0A3Q7HV25_SOLLC</name>
<dbReference type="InterPro" id="IPR036412">
    <property type="entry name" value="HAD-like_sf"/>
</dbReference>
<keyword evidence="12" id="KW-1185">Reference proteome</keyword>
<evidence type="ECO:0000256" key="2">
    <source>
        <dbReference type="ARBA" id="ARBA00001968"/>
    </source>
</evidence>
<evidence type="ECO:0000313" key="11">
    <source>
        <dbReference type="EnsemblPlants" id="Solyc08g079060.3.1"/>
    </source>
</evidence>
<comment type="cofactor">
    <cofactor evidence="2">
        <name>a divalent metal cation</name>
        <dbReference type="ChEBI" id="CHEBI:60240"/>
    </cofactor>
</comment>
<evidence type="ECO:0000256" key="4">
    <source>
        <dbReference type="ARBA" id="ARBA00008770"/>
    </source>
</evidence>
<keyword evidence="6" id="KW-0378">Hydrolase</keyword>
<dbReference type="AlphaFoldDB" id="A0A3Q7HV25"/>
<dbReference type="InterPro" id="IPR023214">
    <property type="entry name" value="HAD_sf"/>
</dbReference>
<dbReference type="NCBIfam" id="TIGR01484">
    <property type="entry name" value="HAD-SF-IIB"/>
    <property type="match status" value="1"/>
</dbReference>
<dbReference type="Gene3D" id="3.40.50.1000">
    <property type="entry name" value="HAD superfamily/HAD-like"/>
    <property type="match status" value="1"/>
</dbReference>
<dbReference type="SUPFAM" id="SSF56784">
    <property type="entry name" value="HAD-like"/>
    <property type="match status" value="1"/>
</dbReference>
<sequence length="736" mass="82722">MDLNSAQASPVLTDPSPLNKSRLGIHSSLFPYSQSGPSFSTSVLSIPRKKPAKLDDVRSNGWLDAMKSSSPPRKKILKDVNIDVSSDDADVTYLSWMMKYPSALNCFQQIMRQARNKQIVIFLDYDGTLSPIVDDPDRAFMSNEMRSVVSNVAKYFPTAIISGRRRDKVYELVGLTELYYAGSHGMDIMLPIKNTSSANDSNCIKDTDQQGKEVNLFQPARKFLSMIDEVFKTLVEKTKDIKGAKVEHHKFCASVHYRNVDENSWSLIAQYVHDVLKDYPRLRLTHGRKVLEVRPDIDWDKGKAVEFLLESLGFSNPRDVLPIYIGDDRTDEDAFKVLRGKYKGYGILVSTTPKESNASFSLKDTSQVWPTFRLRMLKNDRKLRNAVNFAKPNLIFKPRRSFPLIRASAGFSSSLDTGLSTELDAVANHSEIVPDTVIFDDFEKFPPTAGTVSSSLLLGICGLPDTKFKSAVDRALSDSECYGLESSDLQMSCFFNKALAHVGGDLAKLVPGRVSTEVDARLAYDTHGIVRKVHDLLKAYTEIEVPPERLLFKIPATWQGYPFSFVSVYLSCRELRHQGCSKLKDWSRNHTGDSEVESALRRGEDPGLALVTKTYNYIHKYGHKTKLMAAAVRNKQDVFNLLGVDYIITPLKVLQSLKESVTLPDEKYSFTRRLSPQSAAAFNFTQDELQKWDQYSFSSAMGPASVELLTIGLDGYINQAKRVEELFGKIWPPPNV</sequence>
<evidence type="ECO:0000256" key="1">
    <source>
        <dbReference type="ARBA" id="ARBA00000500"/>
    </source>
</evidence>
<dbReference type="InterPro" id="IPR044651">
    <property type="entry name" value="OTSB-like"/>
</dbReference>
<comment type="function">
    <text evidence="9">Removes the phosphate from trehalose 6-phosphate to produce free trehalose. Trehalose accumulation in plant may improve abiotic stress tolerance.</text>
</comment>
<keyword evidence="7" id="KW-0346">Stress response</keyword>
<dbReference type="InterPro" id="IPR006379">
    <property type="entry name" value="HAD-SF_hydro_IIB"/>
</dbReference>
<dbReference type="InterPro" id="IPR013785">
    <property type="entry name" value="Aldolase_TIM"/>
</dbReference>
<dbReference type="UniPathway" id="UPA00299"/>
<comment type="pathway">
    <text evidence="3">Glycan biosynthesis; trehalose biosynthesis.</text>
</comment>
<dbReference type="InParanoid" id="A0A3Q7HV25"/>
<dbReference type="PANTHER" id="PTHR43768">
    <property type="entry name" value="TREHALOSE 6-PHOSPHATE PHOSPHATASE"/>
    <property type="match status" value="1"/>
</dbReference>
<comment type="similarity">
    <text evidence="4">Belongs to the trehalose phosphatase family.</text>
</comment>
<dbReference type="FunCoup" id="A0A3Q7HV25">
    <property type="interactions" value="107"/>
</dbReference>
<evidence type="ECO:0000256" key="7">
    <source>
        <dbReference type="ARBA" id="ARBA00023016"/>
    </source>
</evidence>
<dbReference type="InterPro" id="IPR001585">
    <property type="entry name" value="TAL/FSA"/>
</dbReference>
<keyword evidence="8" id="KW-0704">Schiff base</keyword>
<evidence type="ECO:0000313" key="12">
    <source>
        <dbReference type="Proteomes" id="UP000004994"/>
    </source>
</evidence>